<name>A0A7H8RBC7_TALRU</name>
<dbReference type="GeneID" id="55996463"/>
<feature type="signal peptide" evidence="1">
    <location>
        <begin position="1"/>
        <end position="21"/>
    </location>
</feature>
<sequence>MTVKAIALLGVSLISLSVIQPCPAPIPLIVPLVSMVAPIIGEVVQAGVNVAQGKSSKLKRGSDTDPFVDLDVRMELPTGIHQHDVDLCKNANKNSTGVKVIQESDTSVRVENVEPECMVLASLFKDEGTPQPCGSDCLKYVNVDPKHVNDFIAEAKKYL</sequence>
<accession>A0A7H8RBC7</accession>
<evidence type="ECO:0000313" key="3">
    <source>
        <dbReference type="Proteomes" id="UP000509510"/>
    </source>
</evidence>
<dbReference type="OrthoDB" id="4161406at2759"/>
<organism evidence="2 3">
    <name type="scientific">Talaromyces rugulosus</name>
    <name type="common">Penicillium rugulosum</name>
    <dbReference type="NCBI Taxonomy" id="121627"/>
    <lineage>
        <taxon>Eukaryota</taxon>
        <taxon>Fungi</taxon>
        <taxon>Dikarya</taxon>
        <taxon>Ascomycota</taxon>
        <taxon>Pezizomycotina</taxon>
        <taxon>Eurotiomycetes</taxon>
        <taxon>Eurotiomycetidae</taxon>
        <taxon>Eurotiales</taxon>
        <taxon>Trichocomaceae</taxon>
        <taxon>Talaromyces</taxon>
        <taxon>Talaromyces sect. Islandici</taxon>
    </lineage>
</organism>
<keyword evidence="3" id="KW-1185">Reference proteome</keyword>
<dbReference type="Proteomes" id="UP000509510">
    <property type="component" value="Chromosome V"/>
</dbReference>
<dbReference type="AlphaFoldDB" id="A0A7H8RBC7"/>
<dbReference type="RefSeq" id="XP_035347997.1">
    <property type="nucleotide sequence ID" value="XM_035492104.1"/>
</dbReference>
<reference evidence="3" key="1">
    <citation type="submission" date="2020-06" db="EMBL/GenBank/DDBJ databases">
        <title>A chromosome-scale genome assembly of Talaromyces rugulosus W13939.</title>
        <authorList>
            <person name="Wang B."/>
            <person name="Guo L."/>
            <person name="Ye K."/>
            <person name="Wang L."/>
        </authorList>
    </citation>
    <scope>NUCLEOTIDE SEQUENCE [LARGE SCALE GENOMIC DNA]</scope>
    <source>
        <strain evidence="3">W13939</strain>
    </source>
</reference>
<keyword evidence="1" id="KW-0732">Signal</keyword>
<proteinExistence type="predicted"/>
<dbReference type="KEGG" id="trg:TRUGW13939_08979"/>
<feature type="chain" id="PRO_5028826668" evidence="1">
    <location>
        <begin position="22"/>
        <end position="159"/>
    </location>
</feature>
<evidence type="ECO:0000313" key="2">
    <source>
        <dbReference type="EMBL" id="QKX61823.1"/>
    </source>
</evidence>
<evidence type="ECO:0000256" key="1">
    <source>
        <dbReference type="SAM" id="SignalP"/>
    </source>
</evidence>
<protein>
    <submittedName>
        <fullName evidence="2">Uncharacterized protein</fullName>
    </submittedName>
</protein>
<dbReference type="EMBL" id="CP055902">
    <property type="protein sequence ID" value="QKX61823.1"/>
    <property type="molecule type" value="Genomic_DNA"/>
</dbReference>
<gene>
    <name evidence="2" type="ORF">TRUGW13939_08979</name>
</gene>